<evidence type="ECO:0000256" key="1">
    <source>
        <dbReference type="ARBA" id="ARBA00007682"/>
    </source>
</evidence>
<feature type="region of interest" description="Disordered" evidence="4">
    <location>
        <begin position="1"/>
        <end position="20"/>
    </location>
</feature>
<dbReference type="GO" id="GO:0006355">
    <property type="term" value="P:regulation of DNA-templated transcription"/>
    <property type="evidence" value="ECO:0007669"/>
    <property type="project" value="InterPro"/>
</dbReference>
<evidence type="ECO:0000313" key="8">
    <source>
        <dbReference type="Proteomes" id="UP000078550"/>
    </source>
</evidence>
<dbReference type="Pfam" id="PF04153">
    <property type="entry name" value="NOT2_3_5_C"/>
    <property type="match status" value="1"/>
</dbReference>
<evidence type="ECO:0000313" key="7">
    <source>
        <dbReference type="EMBL" id="SBT34459.1"/>
    </source>
</evidence>
<dbReference type="EMBL" id="FLRE01000077">
    <property type="protein sequence ID" value="SBT34459.1"/>
    <property type="molecule type" value="Genomic_DNA"/>
</dbReference>
<dbReference type="Gene3D" id="2.30.30.1020">
    <property type="entry name" value="CCR4-NOT complex subunit 2/3/5, C-terminal domain"/>
    <property type="match status" value="1"/>
</dbReference>
<dbReference type="Proteomes" id="UP000078550">
    <property type="component" value="Unassembled WGS sequence"/>
</dbReference>
<dbReference type="InterPro" id="IPR040168">
    <property type="entry name" value="Not2/3/5"/>
</dbReference>
<proteinExistence type="inferred from homology"/>
<evidence type="ECO:0000313" key="6">
    <source>
        <dbReference type="EMBL" id="SBT33956.1"/>
    </source>
</evidence>
<comment type="similarity">
    <text evidence="1">Belongs to the CNOT2/3/5 family.</text>
</comment>
<dbReference type="InterPro" id="IPR038635">
    <property type="entry name" value="CCR4-NOT_su2/3/5_C_sf"/>
</dbReference>
<dbReference type="AlphaFoldDB" id="A0A1A8YQW8"/>
<gene>
    <name evidence="6" type="ORF">POVWA1_019740</name>
    <name evidence="7" type="ORF">POVWA2_019930</name>
</gene>
<organism evidence="6 9">
    <name type="scientific">Plasmodium ovale wallikeri</name>
    <dbReference type="NCBI Taxonomy" id="864142"/>
    <lineage>
        <taxon>Eukaryota</taxon>
        <taxon>Sar</taxon>
        <taxon>Alveolata</taxon>
        <taxon>Apicomplexa</taxon>
        <taxon>Aconoidasida</taxon>
        <taxon>Haemosporida</taxon>
        <taxon>Plasmodiidae</taxon>
        <taxon>Plasmodium</taxon>
        <taxon>Plasmodium (Plasmodium)</taxon>
    </lineage>
</organism>
<evidence type="ECO:0000256" key="3">
    <source>
        <dbReference type="ARBA" id="ARBA00023163"/>
    </source>
</evidence>
<keyword evidence="3" id="KW-0804">Transcription</keyword>
<dbReference type="GO" id="GO:0030015">
    <property type="term" value="C:CCR4-NOT core complex"/>
    <property type="evidence" value="ECO:0007669"/>
    <property type="project" value="InterPro"/>
</dbReference>
<evidence type="ECO:0000256" key="2">
    <source>
        <dbReference type="ARBA" id="ARBA00023015"/>
    </source>
</evidence>
<dbReference type="InterPro" id="IPR007282">
    <property type="entry name" value="NOT2/3/5_C"/>
</dbReference>
<reference evidence="8 9" key="2">
    <citation type="submission" date="2016-05" db="EMBL/GenBank/DDBJ databases">
        <authorList>
            <person name="Naeem Raeece"/>
        </authorList>
    </citation>
    <scope>NUCLEOTIDE SEQUENCE [LARGE SCALE GENOMIC DNA]</scope>
</reference>
<dbReference type="EMBL" id="FLRD01000062">
    <property type="protein sequence ID" value="SBT33956.1"/>
    <property type="molecule type" value="Genomic_DNA"/>
</dbReference>
<keyword evidence="2" id="KW-0805">Transcription regulation</keyword>
<sequence>MNEKNSEQNKNNYEKKNEKIEKTEKIEKIEKIEKNNNKNLSLSTQKLLERNSSKLQELIEGSYKNCIRKSDRDQFRQYIPRLLWGNPCKYFPAIPLSEFQSPQLFEKFHLDTLFFIFYYQPGTYQQHLAAKELKKKSWKYHKKYTTWFLPYENNVRVLNDKTEKGTYLSFDYESTWSKQLKEDFTFEYMYLEDEVTV</sequence>
<dbReference type="PANTHER" id="PTHR23326">
    <property type="entry name" value="CCR4 NOT-RELATED"/>
    <property type="match status" value="1"/>
</dbReference>
<keyword evidence="9" id="KW-1185">Reference proteome</keyword>
<reference evidence="6" key="1">
    <citation type="submission" date="2016-05" db="EMBL/GenBank/DDBJ databases">
        <authorList>
            <person name="Lavstsen T."/>
            <person name="Jespersen J.S."/>
        </authorList>
    </citation>
    <scope>NUCLEOTIDE SEQUENCE [LARGE SCALE GENOMIC DNA]</scope>
</reference>
<evidence type="ECO:0000259" key="5">
    <source>
        <dbReference type="Pfam" id="PF04153"/>
    </source>
</evidence>
<dbReference type="Proteomes" id="UP000078555">
    <property type="component" value="Unassembled WGS sequence"/>
</dbReference>
<feature type="domain" description="NOT2/NOT3/NOT5 C-terminal" evidence="5">
    <location>
        <begin position="78"/>
        <end position="191"/>
    </location>
</feature>
<evidence type="ECO:0000256" key="4">
    <source>
        <dbReference type="SAM" id="MobiDB-lite"/>
    </source>
</evidence>
<name>A0A1A8YQW8_PLAOA</name>
<protein>
    <submittedName>
        <fullName evidence="6">CCR4-NOT transcription complex subunit 5, putative (NOT5)</fullName>
    </submittedName>
</protein>
<evidence type="ECO:0000313" key="9">
    <source>
        <dbReference type="Proteomes" id="UP000078555"/>
    </source>
</evidence>
<accession>A0A1A8YQW8</accession>